<accession>A0A8R7QDP9</accession>
<sequence length="90" mass="10066">MPPYAYAPPTGARIQQHVLFLFHNLQCASSLCSLSLNRLCRSRPSMGQISHSATEKKKIGQRGAACSSVGRACVRRRCKARRCGRARRRH</sequence>
<dbReference type="Proteomes" id="UP000015106">
    <property type="component" value="Chromosome 5"/>
</dbReference>
<reference evidence="1" key="3">
    <citation type="submission" date="2022-06" db="UniProtKB">
        <authorList>
            <consortium name="EnsemblPlants"/>
        </authorList>
    </citation>
    <scope>IDENTIFICATION</scope>
</reference>
<evidence type="ECO:0000313" key="2">
    <source>
        <dbReference type="Proteomes" id="UP000015106"/>
    </source>
</evidence>
<gene>
    <name evidence="1" type="primary">LOC125508605</name>
</gene>
<name>A0A8R7QDP9_TRIUA</name>
<dbReference type="AlphaFoldDB" id="A0A8R7QDP9"/>
<keyword evidence="2" id="KW-1185">Reference proteome</keyword>
<dbReference type="Gramene" id="TuG1812G0500001569.01.T06">
    <property type="protein sequence ID" value="TuG1812G0500001569.01.T06"/>
    <property type="gene ID" value="TuG1812G0500001569.01"/>
</dbReference>
<reference evidence="2" key="1">
    <citation type="journal article" date="2013" name="Nature">
        <title>Draft genome of the wheat A-genome progenitor Triticum urartu.</title>
        <authorList>
            <person name="Ling H.Q."/>
            <person name="Zhao S."/>
            <person name="Liu D."/>
            <person name="Wang J."/>
            <person name="Sun H."/>
            <person name="Zhang C."/>
            <person name="Fan H."/>
            <person name="Li D."/>
            <person name="Dong L."/>
            <person name="Tao Y."/>
            <person name="Gao C."/>
            <person name="Wu H."/>
            <person name="Li Y."/>
            <person name="Cui Y."/>
            <person name="Guo X."/>
            <person name="Zheng S."/>
            <person name="Wang B."/>
            <person name="Yu K."/>
            <person name="Liang Q."/>
            <person name="Yang W."/>
            <person name="Lou X."/>
            <person name="Chen J."/>
            <person name="Feng M."/>
            <person name="Jian J."/>
            <person name="Zhang X."/>
            <person name="Luo G."/>
            <person name="Jiang Y."/>
            <person name="Liu J."/>
            <person name="Wang Z."/>
            <person name="Sha Y."/>
            <person name="Zhang B."/>
            <person name="Wu H."/>
            <person name="Tang D."/>
            <person name="Shen Q."/>
            <person name="Xue P."/>
            <person name="Zou S."/>
            <person name="Wang X."/>
            <person name="Liu X."/>
            <person name="Wang F."/>
            <person name="Yang Y."/>
            <person name="An X."/>
            <person name="Dong Z."/>
            <person name="Zhang K."/>
            <person name="Zhang X."/>
            <person name="Luo M.C."/>
            <person name="Dvorak J."/>
            <person name="Tong Y."/>
            <person name="Wang J."/>
            <person name="Yang H."/>
            <person name="Li Z."/>
            <person name="Wang D."/>
            <person name="Zhang A."/>
            <person name="Wang J."/>
        </authorList>
    </citation>
    <scope>NUCLEOTIDE SEQUENCE</scope>
    <source>
        <strain evidence="2">cv. G1812</strain>
    </source>
</reference>
<proteinExistence type="predicted"/>
<organism evidence="1 2">
    <name type="scientific">Triticum urartu</name>
    <name type="common">Red wild einkorn</name>
    <name type="synonym">Crithodium urartu</name>
    <dbReference type="NCBI Taxonomy" id="4572"/>
    <lineage>
        <taxon>Eukaryota</taxon>
        <taxon>Viridiplantae</taxon>
        <taxon>Streptophyta</taxon>
        <taxon>Embryophyta</taxon>
        <taxon>Tracheophyta</taxon>
        <taxon>Spermatophyta</taxon>
        <taxon>Magnoliopsida</taxon>
        <taxon>Liliopsida</taxon>
        <taxon>Poales</taxon>
        <taxon>Poaceae</taxon>
        <taxon>BOP clade</taxon>
        <taxon>Pooideae</taxon>
        <taxon>Triticodae</taxon>
        <taxon>Triticeae</taxon>
        <taxon>Triticinae</taxon>
        <taxon>Triticum</taxon>
    </lineage>
</organism>
<reference evidence="1" key="2">
    <citation type="submission" date="2018-03" db="EMBL/GenBank/DDBJ databases">
        <title>The Triticum urartu genome reveals the dynamic nature of wheat genome evolution.</title>
        <authorList>
            <person name="Ling H."/>
            <person name="Ma B."/>
            <person name="Shi X."/>
            <person name="Liu H."/>
            <person name="Dong L."/>
            <person name="Sun H."/>
            <person name="Cao Y."/>
            <person name="Gao Q."/>
            <person name="Zheng S."/>
            <person name="Li Y."/>
            <person name="Yu Y."/>
            <person name="Du H."/>
            <person name="Qi M."/>
            <person name="Li Y."/>
            <person name="Yu H."/>
            <person name="Cui Y."/>
            <person name="Wang N."/>
            <person name="Chen C."/>
            <person name="Wu H."/>
            <person name="Zhao Y."/>
            <person name="Zhang J."/>
            <person name="Li Y."/>
            <person name="Zhou W."/>
            <person name="Zhang B."/>
            <person name="Hu W."/>
            <person name="Eijk M."/>
            <person name="Tang J."/>
            <person name="Witsenboer H."/>
            <person name="Zhao S."/>
            <person name="Li Z."/>
            <person name="Zhang A."/>
            <person name="Wang D."/>
            <person name="Liang C."/>
        </authorList>
    </citation>
    <scope>NUCLEOTIDE SEQUENCE [LARGE SCALE GENOMIC DNA]</scope>
    <source>
        <strain evidence="1">cv. G1812</strain>
    </source>
</reference>
<evidence type="ECO:0000313" key="1">
    <source>
        <dbReference type="EnsemblPlants" id="TuG1812G0500001569.01.T06"/>
    </source>
</evidence>
<protein>
    <submittedName>
        <fullName evidence="1">Uncharacterized protein</fullName>
    </submittedName>
</protein>
<dbReference type="EnsemblPlants" id="TuG1812G0500001569.01.T06">
    <property type="protein sequence ID" value="TuG1812G0500001569.01.T06"/>
    <property type="gene ID" value="TuG1812G0500001569.01"/>
</dbReference>